<keyword evidence="2" id="KW-1185">Reference proteome</keyword>
<evidence type="ECO:0000313" key="2">
    <source>
        <dbReference type="Proteomes" id="UP000314294"/>
    </source>
</evidence>
<comment type="caution">
    <text evidence="1">The sequence shown here is derived from an EMBL/GenBank/DDBJ whole genome shotgun (WGS) entry which is preliminary data.</text>
</comment>
<proteinExistence type="predicted"/>
<gene>
    <name evidence="1" type="ORF">EYF80_045407</name>
</gene>
<dbReference type="Proteomes" id="UP000314294">
    <property type="component" value="Unassembled WGS sequence"/>
</dbReference>
<reference evidence="1 2" key="1">
    <citation type="submission" date="2019-03" db="EMBL/GenBank/DDBJ databases">
        <title>First draft genome of Liparis tanakae, snailfish: a comprehensive survey of snailfish specific genes.</title>
        <authorList>
            <person name="Kim W."/>
            <person name="Song I."/>
            <person name="Jeong J.-H."/>
            <person name="Kim D."/>
            <person name="Kim S."/>
            <person name="Ryu S."/>
            <person name="Song J.Y."/>
            <person name="Lee S.K."/>
        </authorList>
    </citation>
    <scope>NUCLEOTIDE SEQUENCE [LARGE SCALE GENOMIC DNA]</scope>
    <source>
        <tissue evidence="1">Muscle</tissue>
    </source>
</reference>
<accession>A0A4Z2FUR8</accession>
<name>A0A4Z2FUR8_9TELE</name>
<organism evidence="1 2">
    <name type="scientific">Liparis tanakae</name>
    <name type="common">Tanaka's snailfish</name>
    <dbReference type="NCBI Taxonomy" id="230148"/>
    <lineage>
        <taxon>Eukaryota</taxon>
        <taxon>Metazoa</taxon>
        <taxon>Chordata</taxon>
        <taxon>Craniata</taxon>
        <taxon>Vertebrata</taxon>
        <taxon>Euteleostomi</taxon>
        <taxon>Actinopterygii</taxon>
        <taxon>Neopterygii</taxon>
        <taxon>Teleostei</taxon>
        <taxon>Neoteleostei</taxon>
        <taxon>Acanthomorphata</taxon>
        <taxon>Eupercaria</taxon>
        <taxon>Perciformes</taxon>
        <taxon>Cottioidei</taxon>
        <taxon>Cottales</taxon>
        <taxon>Liparidae</taxon>
        <taxon>Liparis</taxon>
    </lineage>
</organism>
<sequence length="210" mass="22864">MRHISSQRNSECFTSYGQTSGEAYDPSCTKAVPRPTSRGRLVLARSQIDQNLGIPSYADDDDVMVMVRSGTFFPTLEVYFLYLFPNSKPEPLTSVFTSTTTCVFRNPPSKPIVALSRAIQSKNGISRLLDESNGDPDTPFLSDLASQVLGHPVQSEGVRFVSVSLSVFKDEVLGNVPSEVSSPTQRFNEASRCGAAGGSLQDVFNVLMLL</sequence>
<dbReference type="EMBL" id="SRLO01000904">
    <property type="protein sequence ID" value="TNN44414.1"/>
    <property type="molecule type" value="Genomic_DNA"/>
</dbReference>
<dbReference type="AlphaFoldDB" id="A0A4Z2FUR8"/>
<evidence type="ECO:0000313" key="1">
    <source>
        <dbReference type="EMBL" id="TNN44414.1"/>
    </source>
</evidence>
<protein>
    <submittedName>
        <fullName evidence="1">Uncharacterized protein</fullName>
    </submittedName>
</protein>